<dbReference type="RefSeq" id="WP_096919387.1">
    <property type="nucleotide sequence ID" value="NZ_CP029487.1"/>
</dbReference>
<evidence type="ECO:0000256" key="1">
    <source>
        <dbReference type="ARBA" id="ARBA00005715"/>
    </source>
</evidence>
<evidence type="ECO:0000313" key="9">
    <source>
        <dbReference type="EMBL" id="QCT69932.1"/>
    </source>
</evidence>
<sequence>MTRAVIIADDLTGANVTGALLRKNGYRFATFRHGAAVGPGVLSDYDAVAVSTDSRGIEPEAAYSKVKSTAQAFLLPAGCFYQKRIDSTLRGNIGAETDGLLDALGGEAVALVCAAYPDVKKLVAGGYLLIEGNLLERTGVGKDPKCPVTLSSVRAILEQQTRYPVGTVGMDVVSRGAGAIQGEAEALIRQGTRIISFDAVAGEDITAIAQAGTSLGRPFITVDPGPLTLACLNAGKKQRTRKRVLMVIGSVVPIVRQQAEAFEAFFKTGLVQADVLALLDENRSAAEKQRIFSALDACAQHSDFVGVMTAKRKEDVLDLRETAERFGCNVETLSERIGAAIAELAATYLEAHSREIQALYTSGGDITLGVCEALESVGICVLDEIEPFTMYGELIGGPYSGLPIVTKGGLAGRVDTLRNAMSYLQIKLAEKE</sequence>
<gene>
    <name evidence="9" type="ORF">CPZ25_000945</name>
</gene>
<feature type="domain" description="Four-carbon acid sugar kinase nucleotide binding" evidence="8">
    <location>
        <begin position="245"/>
        <end position="417"/>
    </location>
</feature>
<dbReference type="Pfam" id="PF17042">
    <property type="entry name" value="NBD_C"/>
    <property type="match status" value="1"/>
</dbReference>
<dbReference type="SUPFAM" id="SSF142764">
    <property type="entry name" value="YgbK-like"/>
    <property type="match status" value="1"/>
</dbReference>
<organism evidence="9 10">
    <name type="scientific">Eubacterium maltosivorans</name>
    <dbReference type="NCBI Taxonomy" id="2041044"/>
    <lineage>
        <taxon>Bacteria</taxon>
        <taxon>Bacillati</taxon>
        <taxon>Bacillota</taxon>
        <taxon>Clostridia</taxon>
        <taxon>Eubacteriales</taxon>
        <taxon>Eubacteriaceae</taxon>
        <taxon>Eubacterium</taxon>
    </lineage>
</organism>
<keyword evidence="3" id="KW-0547">Nucleotide-binding</keyword>
<dbReference type="Proteomes" id="UP000218387">
    <property type="component" value="Chromosome"/>
</dbReference>
<evidence type="ECO:0000259" key="7">
    <source>
        <dbReference type="Pfam" id="PF07005"/>
    </source>
</evidence>
<protein>
    <submittedName>
        <fullName evidence="9">Four-carbon acid sugar kinase family protein</fullName>
    </submittedName>
</protein>
<dbReference type="Gene3D" id="3.40.980.20">
    <property type="entry name" value="Four-carbon acid sugar kinase, nucleotide binding domain"/>
    <property type="match status" value="1"/>
</dbReference>
<evidence type="ECO:0000256" key="4">
    <source>
        <dbReference type="ARBA" id="ARBA00022777"/>
    </source>
</evidence>
<dbReference type="Pfam" id="PF07005">
    <property type="entry name" value="SBD_N"/>
    <property type="match status" value="1"/>
</dbReference>
<dbReference type="InterPro" id="IPR042213">
    <property type="entry name" value="NBD_C_sf"/>
</dbReference>
<dbReference type="GO" id="GO:0005524">
    <property type="term" value="F:ATP binding"/>
    <property type="evidence" value="ECO:0007669"/>
    <property type="project" value="UniProtKB-KW"/>
</dbReference>
<proteinExistence type="inferred from homology"/>
<dbReference type="InterPro" id="IPR037051">
    <property type="entry name" value="4-carb_acid_sugar_kinase_N_sf"/>
</dbReference>
<evidence type="ECO:0000256" key="5">
    <source>
        <dbReference type="ARBA" id="ARBA00022840"/>
    </source>
</evidence>
<dbReference type="EMBL" id="CP029487">
    <property type="protein sequence ID" value="QCT69932.1"/>
    <property type="molecule type" value="Genomic_DNA"/>
</dbReference>
<comment type="similarity">
    <text evidence="1">Belongs to the four-carbon acid sugar kinase family.</text>
</comment>
<evidence type="ECO:0000313" key="10">
    <source>
        <dbReference type="Proteomes" id="UP000218387"/>
    </source>
</evidence>
<keyword evidence="10" id="KW-1185">Reference proteome</keyword>
<keyword evidence="4 9" id="KW-0418">Kinase</keyword>
<dbReference type="InterPro" id="IPR031475">
    <property type="entry name" value="NBD_C"/>
</dbReference>
<dbReference type="Gene3D" id="3.40.50.10840">
    <property type="entry name" value="Putative sugar-binding, N-terminal domain"/>
    <property type="match status" value="1"/>
</dbReference>
<accession>A0A4P9C5T9</accession>
<evidence type="ECO:0000256" key="6">
    <source>
        <dbReference type="ARBA" id="ARBA00023277"/>
    </source>
</evidence>
<reference evidence="9 10" key="1">
    <citation type="submission" date="2018-05" db="EMBL/GenBank/DDBJ databases">
        <title>Genome comparison of Eubacterium sp.</title>
        <authorList>
            <person name="Feng Y."/>
            <person name="Sanchez-Andrea I."/>
            <person name="Stams A.J.M."/>
            <person name="De Vos W.M."/>
        </authorList>
    </citation>
    <scope>NUCLEOTIDE SEQUENCE [LARGE SCALE GENOMIC DNA]</scope>
    <source>
        <strain evidence="9 10">YI</strain>
    </source>
</reference>
<keyword evidence="5" id="KW-0067">ATP-binding</keyword>
<dbReference type="KEGG" id="emt:CPZ25_000945"/>
<dbReference type="AlphaFoldDB" id="A0A4P9C5T9"/>
<feature type="domain" description="Four-carbon acid sugar kinase N-terminal" evidence="7">
    <location>
        <begin position="5"/>
        <end position="230"/>
    </location>
</feature>
<keyword evidence="6" id="KW-0119">Carbohydrate metabolism</keyword>
<keyword evidence="2" id="KW-0808">Transferase</keyword>
<dbReference type="InterPro" id="IPR010737">
    <property type="entry name" value="4-carb_acid_sugar_kinase_N"/>
</dbReference>
<dbReference type="GO" id="GO:0016301">
    <property type="term" value="F:kinase activity"/>
    <property type="evidence" value="ECO:0007669"/>
    <property type="project" value="UniProtKB-KW"/>
</dbReference>
<evidence type="ECO:0000256" key="2">
    <source>
        <dbReference type="ARBA" id="ARBA00022679"/>
    </source>
</evidence>
<name>A0A4P9C5T9_EUBML</name>
<evidence type="ECO:0000256" key="3">
    <source>
        <dbReference type="ARBA" id="ARBA00022741"/>
    </source>
</evidence>
<evidence type="ECO:0000259" key="8">
    <source>
        <dbReference type="Pfam" id="PF17042"/>
    </source>
</evidence>